<dbReference type="GO" id="GO:0000976">
    <property type="term" value="F:transcription cis-regulatory region binding"/>
    <property type="evidence" value="ECO:0007669"/>
    <property type="project" value="TreeGrafter"/>
</dbReference>
<feature type="binding site" evidence="8">
    <location>
        <position position="113"/>
    </location>
    <ligand>
        <name>Fe cation</name>
        <dbReference type="ChEBI" id="CHEBI:24875"/>
    </ligand>
</feature>
<evidence type="ECO:0000256" key="5">
    <source>
        <dbReference type="ARBA" id="ARBA00023125"/>
    </source>
</evidence>
<dbReference type="STRING" id="887898.HMPREF0551_0689"/>
<dbReference type="HOGENOM" id="CLU_096072_5_1_4"/>
<feature type="binding site" evidence="7">
    <location>
        <position position="86"/>
    </location>
    <ligand>
        <name>Zn(2+)</name>
        <dbReference type="ChEBI" id="CHEBI:29105"/>
    </ligand>
</feature>
<dbReference type="PANTHER" id="PTHR33202">
    <property type="entry name" value="ZINC UPTAKE REGULATION PROTEIN"/>
    <property type="match status" value="1"/>
</dbReference>
<evidence type="ECO:0000256" key="3">
    <source>
        <dbReference type="ARBA" id="ARBA00022833"/>
    </source>
</evidence>
<keyword evidence="2 9" id="KW-0678">Repressor</keyword>
<dbReference type="Pfam" id="PF01475">
    <property type="entry name" value="FUR"/>
    <property type="match status" value="1"/>
</dbReference>
<dbReference type="InterPro" id="IPR043135">
    <property type="entry name" value="Fur_C"/>
</dbReference>
<keyword evidence="5 9" id="KW-0238">DNA-binding</keyword>
<dbReference type="AlphaFoldDB" id="E7RVH7"/>
<dbReference type="GO" id="GO:0008270">
    <property type="term" value="F:zinc ion binding"/>
    <property type="evidence" value="ECO:0007669"/>
    <property type="project" value="TreeGrafter"/>
</dbReference>
<keyword evidence="4 9" id="KW-0805">Transcription regulation</keyword>
<evidence type="ECO:0000313" key="10">
    <source>
        <dbReference type="EMBL" id="EFV95781.1"/>
    </source>
</evidence>
<keyword evidence="3 7" id="KW-0862">Zinc</keyword>
<accession>E7RVH7</accession>
<sequence>MKRLTRQRTEILRVIDEAQRPLSPQEILEAGRAAIPSLSIATIYRNLRDLQQDGMIQAVALPGDSPRYESRHAHAHHHHHFQCSKCQRVFDIHGCPGSLEGMEVPEGFMVEHHEVTLYGVCAECTRKVSGA</sequence>
<dbReference type="InterPro" id="IPR036390">
    <property type="entry name" value="WH_DNA-bd_sf"/>
</dbReference>
<dbReference type="Gene3D" id="1.10.10.10">
    <property type="entry name" value="Winged helix-like DNA-binding domain superfamily/Winged helix DNA-binding domain"/>
    <property type="match status" value="1"/>
</dbReference>
<dbReference type="GO" id="GO:1900376">
    <property type="term" value="P:regulation of secondary metabolite biosynthetic process"/>
    <property type="evidence" value="ECO:0007669"/>
    <property type="project" value="TreeGrafter"/>
</dbReference>
<evidence type="ECO:0000256" key="1">
    <source>
        <dbReference type="ARBA" id="ARBA00007957"/>
    </source>
</evidence>
<name>E7RVH7_9BURK</name>
<dbReference type="PANTHER" id="PTHR33202:SF22">
    <property type="entry name" value="HYDROGEN PEROXIDE SENSITIVE REPRESSOR"/>
    <property type="match status" value="1"/>
</dbReference>
<evidence type="ECO:0000256" key="7">
    <source>
        <dbReference type="PIRSR" id="PIRSR602481-1"/>
    </source>
</evidence>
<dbReference type="SUPFAM" id="SSF46785">
    <property type="entry name" value="Winged helix' DNA-binding domain"/>
    <property type="match status" value="1"/>
</dbReference>
<keyword evidence="7 9" id="KW-0479">Metal-binding</keyword>
<evidence type="ECO:0000256" key="6">
    <source>
        <dbReference type="ARBA" id="ARBA00023163"/>
    </source>
</evidence>
<dbReference type="GO" id="GO:0045892">
    <property type="term" value="P:negative regulation of DNA-templated transcription"/>
    <property type="evidence" value="ECO:0007669"/>
    <property type="project" value="TreeGrafter"/>
</dbReference>
<evidence type="ECO:0000313" key="11">
    <source>
        <dbReference type="Proteomes" id="UP000011021"/>
    </source>
</evidence>
<dbReference type="InterPro" id="IPR036388">
    <property type="entry name" value="WH-like_DNA-bd_sf"/>
</dbReference>
<dbReference type="eggNOG" id="COG0735">
    <property type="taxonomic scope" value="Bacteria"/>
</dbReference>
<comment type="subcellular location">
    <subcellularLocation>
        <location evidence="9">Cytoplasm</location>
    </subcellularLocation>
</comment>
<feature type="binding site" evidence="7">
    <location>
        <position position="124"/>
    </location>
    <ligand>
        <name>Zn(2+)</name>
        <dbReference type="ChEBI" id="CHEBI:29105"/>
    </ligand>
</feature>
<protein>
    <recommendedName>
        <fullName evidence="9">Ferric uptake regulation protein</fullName>
    </recommendedName>
</protein>
<keyword evidence="8 9" id="KW-0408">Iron</keyword>
<feature type="binding site" evidence="8">
    <location>
        <position position="77"/>
    </location>
    <ligand>
        <name>Fe cation</name>
        <dbReference type="ChEBI" id="CHEBI:24875"/>
    </ligand>
</feature>
<evidence type="ECO:0000256" key="2">
    <source>
        <dbReference type="ARBA" id="ARBA00022491"/>
    </source>
</evidence>
<comment type="cofactor">
    <cofactor evidence="8">
        <name>Mn(2+)</name>
        <dbReference type="ChEBI" id="CHEBI:29035"/>
    </cofactor>
    <cofactor evidence="8">
        <name>Fe(2+)</name>
        <dbReference type="ChEBI" id="CHEBI:29033"/>
    </cofactor>
    <text evidence="8">Binds 1 Mn(2+) or Fe(2+) ion per subunit.</text>
</comment>
<dbReference type="Proteomes" id="UP000011021">
    <property type="component" value="Unassembled WGS sequence"/>
</dbReference>
<dbReference type="InterPro" id="IPR002481">
    <property type="entry name" value="FUR"/>
</dbReference>
<keyword evidence="11" id="KW-1185">Reference proteome</keyword>
<evidence type="ECO:0000256" key="9">
    <source>
        <dbReference type="RuleBase" id="RU364037"/>
    </source>
</evidence>
<keyword evidence="6 9" id="KW-0804">Transcription</keyword>
<comment type="similarity">
    <text evidence="1 9">Belongs to the Fur family.</text>
</comment>
<organism evidence="10 11">
    <name type="scientific">Lautropia mirabilis ATCC 51599</name>
    <dbReference type="NCBI Taxonomy" id="887898"/>
    <lineage>
        <taxon>Bacteria</taxon>
        <taxon>Pseudomonadati</taxon>
        <taxon>Pseudomonadota</taxon>
        <taxon>Betaproteobacteria</taxon>
        <taxon>Burkholderiales</taxon>
        <taxon>Burkholderiaceae</taxon>
        <taxon>Lautropia</taxon>
    </lineage>
</organism>
<comment type="cofactor">
    <cofactor evidence="7">
        <name>Zn(2+)</name>
        <dbReference type="ChEBI" id="CHEBI:29105"/>
    </cofactor>
    <text evidence="7">Binds 1 zinc ion per subunit.</text>
</comment>
<feature type="binding site" evidence="7">
    <location>
        <position position="121"/>
    </location>
    <ligand>
        <name>Zn(2+)</name>
        <dbReference type="ChEBI" id="CHEBI:29105"/>
    </ligand>
</feature>
<comment type="subunit">
    <text evidence="9">Homodimer.</text>
</comment>
<evidence type="ECO:0000256" key="8">
    <source>
        <dbReference type="PIRSR" id="PIRSR602481-2"/>
    </source>
</evidence>
<dbReference type="GO" id="GO:0003700">
    <property type="term" value="F:DNA-binding transcription factor activity"/>
    <property type="evidence" value="ECO:0007669"/>
    <property type="project" value="UniProtKB-UniRule"/>
</dbReference>
<evidence type="ECO:0000256" key="4">
    <source>
        <dbReference type="ARBA" id="ARBA00023015"/>
    </source>
</evidence>
<keyword evidence="9" id="KW-0963">Cytoplasm</keyword>
<dbReference type="RefSeq" id="WP_005672812.1">
    <property type="nucleotide sequence ID" value="NZ_CP146288.1"/>
</dbReference>
<gene>
    <name evidence="9" type="primary">fur</name>
    <name evidence="10" type="ORF">HMPREF0551_0689</name>
</gene>
<dbReference type="Gene3D" id="3.30.1490.190">
    <property type="match status" value="1"/>
</dbReference>
<dbReference type="EMBL" id="AEQP01000002">
    <property type="protein sequence ID" value="EFV95781.1"/>
    <property type="molecule type" value="Genomic_DNA"/>
</dbReference>
<dbReference type="CDD" id="cd07153">
    <property type="entry name" value="Fur_like"/>
    <property type="match status" value="1"/>
</dbReference>
<comment type="caution">
    <text evidence="10">The sequence shown here is derived from an EMBL/GenBank/DDBJ whole genome shotgun (WGS) entry which is preliminary data.</text>
</comment>
<proteinExistence type="inferred from homology"/>
<dbReference type="GO" id="GO:0005737">
    <property type="term" value="C:cytoplasm"/>
    <property type="evidence" value="ECO:0007669"/>
    <property type="project" value="UniProtKB-SubCell"/>
</dbReference>
<feature type="binding site" evidence="7">
    <location>
        <position position="83"/>
    </location>
    <ligand>
        <name>Zn(2+)</name>
        <dbReference type="ChEBI" id="CHEBI:29105"/>
    </ligand>
</feature>
<reference evidence="10 11" key="1">
    <citation type="submission" date="2010-12" db="EMBL/GenBank/DDBJ databases">
        <authorList>
            <person name="Muzny D."/>
            <person name="Qin X."/>
            <person name="Deng J."/>
            <person name="Jiang H."/>
            <person name="Liu Y."/>
            <person name="Qu J."/>
            <person name="Song X.-Z."/>
            <person name="Zhang L."/>
            <person name="Thornton R."/>
            <person name="Coyle M."/>
            <person name="Francisco L."/>
            <person name="Jackson L."/>
            <person name="Javaid M."/>
            <person name="Korchina V."/>
            <person name="Kovar C."/>
            <person name="Mata R."/>
            <person name="Mathew T."/>
            <person name="Ngo R."/>
            <person name="Nguyen L."/>
            <person name="Nguyen N."/>
            <person name="Okwuonu G."/>
            <person name="Ongeri F."/>
            <person name="Pham C."/>
            <person name="Simmons D."/>
            <person name="Wilczek-Boney K."/>
            <person name="Hale W."/>
            <person name="Jakkamsetti A."/>
            <person name="Pham P."/>
            <person name="Ruth R."/>
            <person name="San Lucas F."/>
            <person name="Warren J."/>
            <person name="Zhang J."/>
            <person name="Zhao Z."/>
            <person name="Zhou C."/>
            <person name="Zhu D."/>
            <person name="Lee S."/>
            <person name="Bess C."/>
            <person name="Blankenburg K."/>
            <person name="Forbes L."/>
            <person name="Fu Q."/>
            <person name="Gubbala S."/>
            <person name="Hirani K."/>
            <person name="Jayaseelan J.C."/>
            <person name="Lara F."/>
            <person name="Munidasa M."/>
            <person name="Palculict T."/>
            <person name="Patil S."/>
            <person name="Pu L.-L."/>
            <person name="Saada N."/>
            <person name="Tang L."/>
            <person name="Weissenberger G."/>
            <person name="Zhu Y."/>
            <person name="Hemphill L."/>
            <person name="Shang Y."/>
            <person name="Youmans B."/>
            <person name="Ayvaz T."/>
            <person name="Ross M."/>
            <person name="Santibanez J."/>
            <person name="Aqrawi P."/>
            <person name="Gross S."/>
            <person name="Joshi V."/>
            <person name="Fowler G."/>
            <person name="Nazareth L."/>
            <person name="Reid J."/>
            <person name="Worley K."/>
            <person name="Petrosino J."/>
            <person name="Highlander S."/>
            <person name="Gibbs R."/>
        </authorList>
    </citation>
    <scope>NUCLEOTIDE SEQUENCE [LARGE SCALE GENOMIC DNA]</scope>
    <source>
        <strain evidence="10 11">ATCC 51599</strain>
    </source>
</reference>